<proteinExistence type="predicted"/>
<dbReference type="CDD" id="cd01650">
    <property type="entry name" value="RT_nLTR_like"/>
    <property type="match status" value="1"/>
</dbReference>
<accession>A0AAQ3UJZ3</accession>
<feature type="region of interest" description="Disordered" evidence="1">
    <location>
        <begin position="32"/>
        <end position="58"/>
    </location>
</feature>
<dbReference type="Proteomes" id="UP001341281">
    <property type="component" value="Chromosome 09"/>
</dbReference>
<sequence length="1030" mass="115781">MASVLKRILSDVQGRPPPSPSVQDVEMALHHMQSAEEPSEGFVGPLPASNVPSPQTATAARTSLQLALDDPILKTLFTTPDPAILGSRGPGSSDSGIVVQSRPLAAVAARPQEAAAPKGRHRRRRTYNLSMVHRSARNIAVRRLPIMQRAQRNLCRKLGLLADDDEMPFDAALQEFLALFRGPLPQEVIAALNVLFKLEDANAEVIDEALMQVAGDGISDLHKGVATMQEEAHLHAVGQRVQLQTCWRIARTRGGILLLWDSNTLELSNFVLGDFHISATATLKESPSSFLLTVVYGPTRSGMRSAFLQEIKNLKPQAGVQWLILGDFNFTYRAADKNNRRLNPCLMGRVRDTLNVCDLREISLQNRKYTWSNERRNPTLDLTDFFAMRNGSLPSLLTAFMHSRPHFQIIAPYSYQITPDQDVHAPSSFKEVVTGAWNAPSAHSEPFHKLYFKLQGTAQALRDWSKKHFSDTKLLLHMALEVILRLDLAQENRQLSQEQILLRARLKKRVLGLAVIECVHRKQSSRLTNLKFGDANTKFFHRRANARRRKNFISRLRKENGWAVNHVDKAAEVQVFFESVLRRPETRNVDFNWDSIYNQETDLSSLDVPFTEQETKRAIDLMPGDKAPGPDGFTGTFLKTCWDIIKQDVLTAANAFHELRCLNLQLINSAYIVLIPKKDGAEAVADFRPISLIHSFVKIITKTLALRLASRMNEIVSTCQSAFIKTRSIHDNFMSVRSTIRRYHRSKTPALFVKLDIAKAFDSVGYLLTLLQRIGFPSRWWDWIAAILSSSTSRVLVNGVPNPPLRHGWGLRQGDPLSPLLFIIAIDPLQKLLQVGLRISLYADDAALFIAPRKDDVDALVYLLSMFGQASGLVTNFHKSSVIPIRCSATDLALLLQNLPARRAAFPVRYLGLPLTSGRLRKTDFSIFRGQDLQQAEQMEWNLTTAVRLTLVKSVLTSQAIYLLCALKPPQDILAYIDSKRRQFLWAGMDRLIGGKCKVNWVRLARPKALGGLGILHLDFFARALHLRWL</sequence>
<evidence type="ECO:0000313" key="3">
    <source>
        <dbReference type="EMBL" id="WVZ93660.1"/>
    </source>
</evidence>
<dbReference type="AlphaFoldDB" id="A0AAQ3UJZ3"/>
<dbReference type="EMBL" id="CP144753">
    <property type="protein sequence ID" value="WVZ93660.1"/>
    <property type="molecule type" value="Genomic_DNA"/>
</dbReference>
<dbReference type="PANTHER" id="PTHR19446">
    <property type="entry name" value="REVERSE TRANSCRIPTASES"/>
    <property type="match status" value="1"/>
</dbReference>
<name>A0AAQ3UJZ3_PASNO</name>
<evidence type="ECO:0000259" key="2">
    <source>
        <dbReference type="PROSITE" id="PS50878"/>
    </source>
</evidence>
<dbReference type="PROSITE" id="PS50878">
    <property type="entry name" value="RT_POL"/>
    <property type="match status" value="1"/>
</dbReference>
<evidence type="ECO:0000256" key="1">
    <source>
        <dbReference type="SAM" id="MobiDB-lite"/>
    </source>
</evidence>
<gene>
    <name evidence="3" type="ORF">U9M48_039625</name>
</gene>
<dbReference type="InterPro" id="IPR000477">
    <property type="entry name" value="RT_dom"/>
</dbReference>
<dbReference type="Gene3D" id="3.60.10.10">
    <property type="entry name" value="Endonuclease/exonuclease/phosphatase"/>
    <property type="match status" value="1"/>
</dbReference>
<keyword evidence="4" id="KW-1185">Reference proteome</keyword>
<organism evidence="3 4">
    <name type="scientific">Paspalum notatum var. saurae</name>
    <dbReference type="NCBI Taxonomy" id="547442"/>
    <lineage>
        <taxon>Eukaryota</taxon>
        <taxon>Viridiplantae</taxon>
        <taxon>Streptophyta</taxon>
        <taxon>Embryophyta</taxon>
        <taxon>Tracheophyta</taxon>
        <taxon>Spermatophyta</taxon>
        <taxon>Magnoliopsida</taxon>
        <taxon>Liliopsida</taxon>
        <taxon>Poales</taxon>
        <taxon>Poaceae</taxon>
        <taxon>PACMAD clade</taxon>
        <taxon>Panicoideae</taxon>
        <taxon>Andropogonodae</taxon>
        <taxon>Paspaleae</taxon>
        <taxon>Paspalinae</taxon>
        <taxon>Paspalum</taxon>
    </lineage>
</organism>
<dbReference type="SUPFAM" id="SSF56219">
    <property type="entry name" value="DNase I-like"/>
    <property type="match status" value="1"/>
</dbReference>
<dbReference type="Pfam" id="PF00078">
    <property type="entry name" value="RVT_1"/>
    <property type="match status" value="1"/>
</dbReference>
<dbReference type="InterPro" id="IPR036691">
    <property type="entry name" value="Endo/exonu/phosph_ase_sf"/>
</dbReference>
<reference evidence="3 4" key="1">
    <citation type="submission" date="2024-02" db="EMBL/GenBank/DDBJ databases">
        <title>High-quality chromosome-scale genome assembly of Pensacola bahiagrass (Paspalum notatum Flugge var. saurae).</title>
        <authorList>
            <person name="Vega J.M."/>
            <person name="Podio M."/>
            <person name="Orjuela J."/>
            <person name="Siena L.A."/>
            <person name="Pessino S.C."/>
            <person name="Combes M.C."/>
            <person name="Mariac C."/>
            <person name="Albertini E."/>
            <person name="Pupilli F."/>
            <person name="Ortiz J.P.A."/>
            <person name="Leblanc O."/>
        </authorList>
    </citation>
    <scope>NUCLEOTIDE SEQUENCE [LARGE SCALE GENOMIC DNA]</scope>
    <source>
        <strain evidence="3">R1</strain>
        <tissue evidence="3">Leaf</tissue>
    </source>
</reference>
<evidence type="ECO:0000313" key="4">
    <source>
        <dbReference type="Proteomes" id="UP001341281"/>
    </source>
</evidence>
<protein>
    <recommendedName>
        <fullName evidence="2">Reverse transcriptase domain-containing protein</fullName>
    </recommendedName>
</protein>
<feature type="domain" description="Reverse transcriptase" evidence="2">
    <location>
        <begin position="656"/>
        <end position="915"/>
    </location>
</feature>